<dbReference type="NCBIfam" id="TIGR00573">
    <property type="entry name" value="dnaq"/>
    <property type="match status" value="1"/>
</dbReference>
<evidence type="ECO:0000313" key="4">
    <source>
        <dbReference type="Proteomes" id="UP000198546"/>
    </source>
</evidence>
<dbReference type="GO" id="GO:0004527">
    <property type="term" value="F:exonuclease activity"/>
    <property type="evidence" value="ECO:0007669"/>
    <property type="project" value="UniProtKB-KW"/>
</dbReference>
<dbReference type="EMBL" id="LT629688">
    <property type="protein sequence ID" value="SDE54735.1"/>
    <property type="molecule type" value="Genomic_DNA"/>
</dbReference>
<gene>
    <name evidence="3" type="ORF">SAMN04489747_3705</name>
</gene>
<dbReference type="SMART" id="SM00465">
    <property type="entry name" value="GIYc"/>
    <property type="match status" value="1"/>
</dbReference>
<dbReference type="GO" id="GO:0003887">
    <property type="term" value="F:DNA-directed DNA polymerase activity"/>
    <property type="evidence" value="ECO:0007669"/>
    <property type="project" value="InterPro"/>
</dbReference>
<dbReference type="OrthoDB" id="9803913at2"/>
<evidence type="ECO:0000259" key="2">
    <source>
        <dbReference type="PROSITE" id="PS50164"/>
    </source>
</evidence>
<keyword evidence="1" id="KW-0378">Hydrolase</keyword>
<dbReference type="Gene3D" id="3.40.1440.10">
    <property type="entry name" value="GIY-YIG endonuclease"/>
    <property type="match status" value="1"/>
</dbReference>
<sequence length="574" mass="63027">MPLAVPATQPSFEELGTLLPDVTFVVVDLETTGSTAESSITEFGAVRVRGGVVQGEFQTLVRPAEPIPALVAVLTGITNQMVGSAPRLAEVLPSFLEFARGGVLVAHNAGFDVGFLRRACEQLGYPWPAPRVLDTVALARQILLRDEVPNCRLATLASHFASTTTPNHRALSDARATVDVLHGLLERVGNLGVHTLEDLVEFGRRVSPQRRAKRVWAQHLPEGPGVYLFHTDTPTPSGSAPRPLRAGREVLYVGTSRRVRTRVRSYFTASEKRPRMEEMIRVSSGVEAIPCSTALQAEVLELRLIAAHRPRYNKRSKHPERQLWVKVTVEPFPRLSVVRQVLPDEATYLGPFRRRADADEAVLCLQDTHPLRQCTARIRLAQDGSACALAQLGRCCSPCDGSVSREEYAGVVAGVRASMATDVRAVLDVTGQRLLRLARQQRYEEAGQVRDRLRVLARAVRRQQRVESLVRCRQVVAARLVDEGWEIHVLRWGRLAGAAVARPGEVPQVVARAAVATAETVSPPTPAAPAASTEEVERVASWMEQPGVRLIEMDGEWSWPLHAVAPSDRLPLDV</sequence>
<dbReference type="SUPFAM" id="SSF82771">
    <property type="entry name" value="GIY-YIG endonuclease"/>
    <property type="match status" value="1"/>
</dbReference>
<accession>A0A1G7DUT5</accession>
<dbReference type="RefSeq" id="WP_090595545.1">
    <property type="nucleotide sequence ID" value="NZ_LT629688.1"/>
</dbReference>
<name>A0A1G7DUT5_9ACTN</name>
<dbReference type="InterPro" id="IPR012337">
    <property type="entry name" value="RNaseH-like_sf"/>
</dbReference>
<evidence type="ECO:0000313" key="3">
    <source>
        <dbReference type="EMBL" id="SDE54735.1"/>
    </source>
</evidence>
<dbReference type="STRING" id="675864.SAMN04489747_3705"/>
<dbReference type="InterPro" id="IPR013520">
    <property type="entry name" value="Ribonucl_H"/>
</dbReference>
<dbReference type="InterPro" id="IPR006054">
    <property type="entry name" value="DnaQ"/>
</dbReference>
<dbReference type="InterPro" id="IPR000305">
    <property type="entry name" value="GIY-YIG_endonuc"/>
</dbReference>
<dbReference type="GO" id="GO:0003677">
    <property type="term" value="F:DNA binding"/>
    <property type="evidence" value="ECO:0007669"/>
    <property type="project" value="InterPro"/>
</dbReference>
<dbReference type="GO" id="GO:0006260">
    <property type="term" value="P:DNA replication"/>
    <property type="evidence" value="ECO:0007669"/>
    <property type="project" value="InterPro"/>
</dbReference>
<dbReference type="InterPro" id="IPR036397">
    <property type="entry name" value="RNaseH_sf"/>
</dbReference>
<dbReference type="Gene3D" id="3.30.420.10">
    <property type="entry name" value="Ribonuclease H-like superfamily/Ribonuclease H"/>
    <property type="match status" value="1"/>
</dbReference>
<dbReference type="CDD" id="cd10434">
    <property type="entry name" value="GIY-YIG_UvrC_Cho"/>
    <property type="match status" value="1"/>
</dbReference>
<dbReference type="SUPFAM" id="SSF53098">
    <property type="entry name" value="Ribonuclease H-like"/>
    <property type="match status" value="1"/>
</dbReference>
<dbReference type="InterPro" id="IPR035901">
    <property type="entry name" value="GIY-YIG_endonuc_sf"/>
</dbReference>
<dbReference type="AlphaFoldDB" id="A0A1G7DUT5"/>
<dbReference type="PANTHER" id="PTHR30562:SF1">
    <property type="entry name" value="UVRABC SYSTEM PROTEIN C"/>
    <property type="match status" value="1"/>
</dbReference>
<dbReference type="GO" id="GO:0006289">
    <property type="term" value="P:nucleotide-excision repair"/>
    <property type="evidence" value="ECO:0007669"/>
    <property type="project" value="InterPro"/>
</dbReference>
<feature type="domain" description="GIY-YIG" evidence="2">
    <location>
        <begin position="222"/>
        <end position="314"/>
    </location>
</feature>
<dbReference type="SMART" id="SM00479">
    <property type="entry name" value="EXOIII"/>
    <property type="match status" value="1"/>
</dbReference>
<protein>
    <submittedName>
        <fullName evidence="3">DNA polymerase-3 subunit epsilon</fullName>
    </submittedName>
</protein>
<dbReference type="NCBIfam" id="NF005907">
    <property type="entry name" value="PRK07883.1-5"/>
    <property type="match status" value="1"/>
</dbReference>
<dbReference type="PANTHER" id="PTHR30562">
    <property type="entry name" value="UVRC/OXIDOREDUCTASE"/>
    <property type="match status" value="1"/>
</dbReference>
<dbReference type="PROSITE" id="PS50164">
    <property type="entry name" value="GIY_YIG"/>
    <property type="match status" value="1"/>
</dbReference>
<proteinExistence type="predicted"/>
<evidence type="ECO:0000256" key="1">
    <source>
        <dbReference type="ARBA" id="ARBA00022839"/>
    </source>
</evidence>
<dbReference type="InterPro" id="IPR047296">
    <property type="entry name" value="GIY-YIG_UvrC_Cho"/>
</dbReference>
<keyword evidence="1" id="KW-0269">Exonuclease</keyword>
<dbReference type="NCBIfam" id="NF005905">
    <property type="entry name" value="PRK07883.1-3"/>
    <property type="match status" value="1"/>
</dbReference>
<dbReference type="Pfam" id="PF00929">
    <property type="entry name" value="RNase_T"/>
    <property type="match status" value="1"/>
</dbReference>
<dbReference type="InterPro" id="IPR050066">
    <property type="entry name" value="UvrABC_protein_C"/>
</dbReference>
<keyword evidence="1" id="KW-0540">Nuclease</keyword>
<dbReference type="GO" id="GO:0009380">
    <property type="term" value="C:excinuclease repair complex"/>
    <property type="evidence" value="ECO:0007669"/>
    <property type="project" value="TreeGrafter"/>
</dbReference>
<reference evidence="3 4" key="1">
    <citation type="submission" date="2016-10" db="EMBL/GenBank/DDBJ databases">
        <authorList>
            <person name="de Groot N.N."/>
        </authorList>
    </citation>
    <scope>NUCLEOTIDE SEQUENCE [LARGE SCALE GENOMIC DNA]</scope>
    <source>
        <strain evidence="3 4">MON 2.2</strain>
    </source>
</reference>
<dbReference type="FunFam" id="3.30.420.10:FF:000045">
    <property type="entry name" value="3'-5' exonuclease DinG"/>
    <property type="match status" value="1"/>
</dbReference>
<organism evidence="3 4">
    <name type="scientific">Auraticoccus monumenti</name>
    <dbReference type="NCBI Taxonomy" id="675864"/>
    <lineage>
        <taxon>Bacteria</taxon>
        <taxon>Bacillati</taxon>
        <taxon>Actinomycetota</taxon>
        <taxon>Actinomycetes</taxon>
        <taxon>Propionibacteriales</taxon>
        <taxon>Propionibacteriaceae</taxon>
        <taxon>Auraticoccus</taxon>
    </lineage>
</organism>
<dbReference type="Proteomes" id="UP000198546">
    <property type="component" value="Chromosome i"/>
</dbReference>
<keyword evidence="4" id="KW-1185">Reference proteome</keyword>
<dbReference type="CDD" id="cd06127">
    <property type="entry name" value="DEDDh"/>
    <property type="match status" value="1"/>
</dbReference>